<dbReference type="InterPro" id="IPR027417">
    <property type="entry name" value="P-loop_NTPase"/>
</dbReference>
<accession>V5GNJ3</accession>
<sequence length="131" mass="15190">MWDSCYESLERLKVDEGSGCILAHCMGLGKTFQVITLLHTLFSYEEMNTKHVLVVCPTSTVANWKKEVKIAFKHFSDEKLNIITIVDKREVSQKYSIVKRWYLLKKCVLVLGYECFETLTNETKLEKVGFT</sequence>
<name>V5GNJ3_ANOGL</name>
<dbReference type="SUPFAM" id="SSF52540">
    <property type="entry name" value="P-loop containing nucleoside triphosphate hydrolases"/>
    <property type="match status" value="1"/>
</dbReference>
<evidence type="ECO:0000259" key="8">
    <source>
        <dbReference type="PROSITE" id="PS51192"/>
    </source>
</evidence>
<evidence type="ECO:0000313" key="9">
    <source>
        <dbReference type="EMBL" id="JAB61898.1"/>
    </source>
</evidence>
<feature type="domain" description="Helicase ATP-binding" evidence="8">
    <location>
        <begin position="11"/>
        <end position="131"/>
    </location>
</feature>
<dbReference type="PANTHER" id="PTHR45797:SF3">
    <property type="entry name" value="TRANSCRIPTIONAL REGULATOR ATRX HOMOLOG"/>
    <property type="match status" value="1"/>
</dbReference>
<comment type="similarity">
    <text evidence="2">Belongs to the SNF2/RAD54 helicase family.</text>
</comment>
<keyword evidence="6" id="KW-0238">DNA-binding</keyword>
<dbReference type="EMBL" id="GALX01006568">
    <property type="protein sequence ID" value="JAB61898.1"/>
    <property type="molecule type" value="Transcribed_RNA"/>
</dbReference>
<evidence type="ECO:0000256" key="3">
    <source>
        <dbReference type="ARBA" id="ARBA00022741"/>
    </source>
</evidence>
<dbReference type="GO" id="GO:0003677">
    <property type="term" value="F:DNA binding"/>
    <property type="evidence" value="ECO:0007669"/>
    <property type="project" value="UniProtKB-KW"/>
</dbReference>
<dbReference type="GO" id="GO:0016887">
    <property type="term" value="F:ATP hydrolysis activity"/>
    <property type="evidence" value="ECO:0007669"/>
    <property type="project" value="InterPro"/>
</dbReference>
<dbReference type="InterPro" id="IPR044574">
    <property type="entry name" value="ARIP4-like"/>
</dbReference>
<gene>
    <name evidence="9" type="primary">ATRX</name>
</gene>
<dbReference type="AlphaFoldDB" id="V5GNJ3"/>
<evidence type="ECO:0000256" key="7">
    <source>
        <dbReference type="ARBA" id="ARBA00023242"/>
    </source>
</evidence>
<dbReference type="GO" id="GO:0004386">
    <property type="term" value="F:helicase activity"/>
    <property type="evidence" value="ECO:0007669"/>
    <property type="project" value="UniProtKB-KW"/>
</dbReference>
<comment type="subcellular location">
    <subcellularLocation>
        <location evidence="1">Nucleus</location>
    </subcellularLocation>
</comment>
<proteinExistence type="inferred from homology"/>
<dbReference type="PANTHER" id="PTHR45797">
    <property type="entry name" value="RAD54-LIKE"/>
    <property type="match status" value="1"/>
</dbReference>
<organism evidence="9">
    <name type="scientific">Anoplophora glabripennis</name>
    <name type="common">Asian longhorn beetle</name>
    <name type="synonym">Anoplophora nobilis</name>
    <dbReference type="NCBI Taxonomy" id="217634"/>
    <lineage>
        <taxon>Eukaryota</taxon>
        <taxon>Metazoa</taxon>
        <taxon>Ecdysozoa</taxon>
        <taxon>Arthropoda</taxon>
        <taxon>Hexapoda</taxon>
        <taxon>Insecta</taxon>
        <taxon>Pterygota</taxon>
        <taxon>Neoptera</taxon>
        <taxon>Endopterygota</taxon>
        <taxon>Coleoptera</taxon>
        <taxon>Polyphaga</taxon>
        <taxon>Cucujiformia</taxon>
        <taxon>Chrysomeloidea</taxon>
        <taxon>Cerambycidae</taxon>
        <taxon>Lamiinae</taxon>
        <taxon>Lamiini</taxon>
        <taxon>Anoplophora</taxon>
    </lineage>
</organism>
<evidence type="ECO:0000256" key="1">
    <source>
        <dbReference type="ARBA" id="ARBA00004123"/>
    </source>
</evidence>
<protein>
    <submittedName>
        <fullName evidence="9">Transcriptional regulator ATRX</fullName>
    </submittedName>
</protein>
<evidence type="ECO:0000256" key="5">
    <source>
        <dbReference type="ARBA" id="ARBA00022840"/>
    </source>
</evidence>
<dbReference type="PROSITE" id="PS51192">
    <property type="entry name" value="HELICASE_ATP_BIND_1"/>
    <property type="match status" value="1"/>
</dbReference>
<evidence type="ECO:0000256" key="2">
    <source>
        <dbReference type="ARBA" id="ARBA00007025"/>
    </source>
</evidence>
<keyword evidence="7" id="KW-0539">Nucleus</keyword>
<keyword evidence="3" id="KW-0547">Nucleotide-binding</keyword>
<dbReference type="GO" id="GO:0005634">
    <property type="term" value="C:nucleus"/>
    <property type="evidence" value="ECO:0007669"/>
    <property type="project" value="UniProtKB-SubCell"/>
</dbReference>
<dbReference type="OrthoDB" id="9900844at2759"/>
<dbReference type="GO" id="GO:0005524">
    <property type="term" value="F:ATP binding"/>
    <property type="evidence" value="ECO:0007669"/>
    <property type="project" value="UniProtKB-KW"/>
</dbReference>
<keyword evidence="4" id="KW-0347">Helicase</keyword>
<dbReference type="Pfam" id="PF00176">
    <property type="entry name" value="SNF2-rel_dom"/>
    <property type="match status" value="1"/>
</dbReference>
<dbReference type="Gene3D" id="3.40.50.10810">
    <property type="entry name" value="Tandem AAA-ATPase domain"/>
    <property type="match status" value="1"/>
</dbReference>
<evidence type="ECO:0000256" key="6">
    <source>
        <dbReference type="ARBA" id="ARBA00023125"/>
    </source>
</evidence>
<keyword evidence="4" id="KW-0378">Hydrolase</keyword>
<reference evidence="9" key="1">
    <citation type="submission" date="2013-07" db="EMBL/GenBank/DDBJ databases">
        <title>Midgut Transcriptome Profiling of Anoplphora glabripennis, a Lignocellulose Degrading, Wood-Boring Cerambycid.</title>
        <authorList>
            <person name="Scully E.D."/>
            <person name="Hoover K."/>
            <person name="Carlson J.E."/>
            <person name="Tien M."/>
            <person name="Geib S.M."/>
        </authorList>
    </citation>
    <scope>NUCLEOTIDE SEQUENCE</scope>
</reference>
<dbReference type="InterPro" id="IPR014001">
    <property type="entry name" value="Helicase_ATP-bd"/>
</dbReference>
<keyword evidence="5" id="KW-0067">ATP-binding</keyword>
<dbReference type="InterPro" id="IPR038718">
    <property type="entry name" value="SNF2-like_sf"/>
</dbReference>
<dbReference type="InterPro" id="IPR000330">
    <property type="entry name" value="SNF2_N"/>
</dbReference>
<evidence type="ECO:0000256" key="4">
    <source>
        <dbReference type="ARBA" id="ARBA00022806"/>
    </source>
</evidence>